<name>A0A9P3G8Z4_9APHY</name>
<keyword evidence="2" id="KW-1185">Reference proteome</keyword>
<sequence>MRLVDVKRQIRAPQRANVCGVCAGSGGRKAHNRCACAVVVQPALAPRTIWQSLELDAVLRSIISRR</sequence>
<dbReference type="EMBL" id="BPQB01000015">
    <property type="protein sequence ID" value="GJE90014.1"/>
    <property type="molecule type" value="Genomic_DNA"/>
</dbReference>
<gene>
    <name evidence="1" type="ORF">PsYK624_061350</name>
</gene>
<comment type="caution">
    <text evidence="1">The sequence shown here is derived from an EMBL/GenBank/DDBJ whole genome shotgun (WGS) entry which is preliminary data.</text>
</comment>
<proteinExistence type="predicted"/>
<dbReference type="Proteomes" id="UP000703269">
    <property type="component" value="Unassembled WGS sequence"/>
</dbReference>
<accession>A0A9P3G8Z4</accession>
<organism evidence="1 2">
    <name type="scientific">Phanerochaete sordida</name>
    <dbReference type="NCBI Taxonomy" id="48140"/>
    <lineage>
        <taxon>Eukaryota</taxon>
        <taxon>Fungi</taxon>
        <taxon>Dikarya</taxon>
        <taxon>Basidiomycota</taxon>
        <taxon>Agaricomycotina</taxon>
        <taxon>Agaricomycetes</taxon>
        <taxon>Polyporales</taxon>
        <taxon>Phanerochaetaceae</taxon>
        <taxon>Phanerochaete</taxon>
    </lineage>
</organism>
<dbReference type="AlphaFoldDB" id="A0A9P3G8Z4"/>
<protein>
    <submittedName>
        <fullName evidence="1">Uncharacterized protein</fullName>
    </submittedName>
</protein>
<evidence type="ECO:0000313" key="2">
    <source>
        <dbReference type="Proteomes" id="UP000703269"/>
    </source>
</evidence>
<reference evidence="1 2" key="1">
    <citation type="submission" date="2021-08" db="EMBL/GenBank/DDBJ databases">
        <title>Draft Genome Sequence of Phanerochaete sordida strain YK-624.</title>
        <authorList>
            <person name="Mori T."/>
            <person name="Dohra H."/>
            <person name="Suzuki T."/>
            <person name="Kawagishi H."/>
            <person name="Hirai H."/>
        </authorList>
    </citation>
    <scope>NUCLEOTIDE SEQUENCE [LARGE SCALE GENOMIC DNA]</scope>
    <source>
        <strain evidence="1 2">YK-624</strain>
    </source>
</reference>
<evidence type="ECO:0000313" key="1">
    <source>
        <dbReference type="EMBL" id="GJE90014.1"/>
    </source>
</evidence>